<evidence type="ECO:0000259" key="1">
    <source>
        <dbReference type="Pfam" id="PF13881"/>
    </source>
</evidence>
<organism evidence="2">
    <name type="scientific">Trypanosoma vivax (strain Y486)</name>
    <dbReference type="NCBI Taxonomy" id="1055687"/>
    <lineage>
        <taxon>Eukaryota</taxon>
        <taxon>Discoba</taxon>
        <taxon>Euglenozoa</taxon>
        <taxon>Kinetoplastea</taxon>
        <taxon>Metakinetoplastina</taxon>
        <taxon>Trypanosomatida</taxon>
        <taxon>Trypanosomatidae</taxon>
        <taxon>Trypanosoma</taxon>
        <taxon>Duttonella</taxon>
    </lineage>
</organism>
<dbReference type="OMA" id="EGHEAKK"/>
<dbReference type="VEuPathDB" id="TriTrypDB:TvY486_1000330"/>
<name>G0U531_TRYVY</name>
<feature type="domain" description="UBL3-like ubiquitin" evidence="1">
    <location>
        <begin position="35"/>
        <end position="131"/>
    </location>
</feature>
<dbReference type="EMBL" id="HE573026">
    <property type="protein sequence ID" value="CCC50979.1"/>
    <property type="molecule type" value="Genomic_DNA"/>
</dbReference>
<accession>G0U531</accession>
<protein>
    <recommendedName>
        <fullName evidence="1">UBL3-like ubiquitin domain-containing protein</fullName>
    </recommendedName>
</protein>
<evidence type="ECO:0000313" key="2">
    <source>
        <dbReference type="EMBL" id="CCC50979.1"/>
    </source>
</evidence>
<dbReference type="InterPro" id="IPR039540">
    <property type="entry name" value="UBL3-like_ubiquitin_dom"/>
</dbReference>
<reference evidence="2" key="1">
    <citation type="journal article" date="2012" name="Proc. Natl. Acad. Sci. U.S.A.">
        <title>Antigenic diversity is generated by distinct evolutionary mechanisms in African trypanosome species.</title>
        <authorList>
            <person name="Jackson A.P."/>
            <person name="Berry A."/>
            <person name="Aslett M."/>
            <person name="Allison H.C."/>
            <person name="Burton P."/>
            <person name="Vavrova-Anderson J."/>
            <person name="Brown R."/>
            <person name="Browne H."/>
            <person name="Corton N."/>
            <person name="Hauser H."/>
            <person name="Gamble J."/>
            <person name="Gilderthorp R."/>
            <person name="Marcello L."/>
            <person name="McQuillan J."/>
            <person name="Otto T.D."/>
            <person name="Quail M.A."/>
            <person name="Sanders M.J."/>
            <person name="van Tonder A."/>
            <person name="Ginger M.L."/>
            <person name="Field M.C."/>
            <person name="Barry J.D."/>
            <person name="Hertz-Fowler C."/>
            <person name="Berriman M."/>
        </authorList>
    </citation>
    <scope>NUCLEOTIDE SEQUENCE</scope>
    <source>
        <strain evidence="2">Y486</strain>
    </source>
</reference>
<proteinExistence type="predicted"/>
<dbReference type="Pfam" id="PF13881">
    <property type="entry name" value="Rad60-SLD_2"/>
    <property type="match status" value="1"/>
</dbReference>
<dbReference type="Gene3D" id="3.10.20.90">
    <property type="entry name" value="Phosphatidylinositol 3-kinase Catalytic Subunit, Chain A, domain 1"/>
    <property type="match status" value="1"/>
</dbReference>
<dbReference type="AlphaFoldDB" id="G0U531"/>
<sequence>MSIRLRFVISGACLPSFSGRQLLLTVPLQQEDESPTTTRDLKNFIRENWPESMSEMKETVGTSELKVLKTGNLLSDESVLRDCFTATELGECGVDPGAADEMGEEDQKRVLMHLVFQRNCPVPKGKKGAARDNVAGGGGGCCVTM</sequence>
<gene>
    <name evidence="2" type="ORF">TVY486_1000330</name>
</gene>